<dbReference type="Gramene" id="TraesCS3D03G0624100.1">
    <property type="protein sequence ID" value="TraesCS3D03G0624100.1.CDS1"/>
    <property type="gene ID" value="TraesCS3D03G0624100"/>
</dbReference>
<dbReference type="Gramene" id="TraesCLE_scaffold_104184_01G000100.1">
    <property type="protein sequence ID" value="TraesCLE_scaffold_104184_01G000100.1"/>
    <property type="gene ID" value="TraesCLE_scaffold_104184_01G000100"/>
</dbReference>
<dbReference type="PANTHER" id="PTHR34397:SF17">
    <property type="entry name" value="OS08G0290200 PROTEIN"/>
    <property type="match status" value="1"/>
</dbReference>
<dbReference type="Proteomes" id="UP000019116">
    <property type="component" value="Chromosome 3D"/>
</dbReference>
<dbReference type="Gramene" id="TraesWEE_scaffold_075634_01G000100.1">
    <property type="protein sequence ID" value="TraesWEE_scaffold_075634_01G000100.1"/>
    <property type="gene ID" value="TraesWEE_scaffold_075634_01G000100"/>
</dbReference>
<dbReference type="OMA" id="MDYIRRC"/>
<reference evidence="1" key="1">
    <citation type="submission" date="2018-08" db="EMBL/GenBank/DDBJ databases">
        <authorList>
            <person name="Rossello M."/>
        </authorList>
    </citation>
    <scope>NUCLEOTIDE SEQUENCE [LARGE SCALE GENOMIC DNA]</scope>
    <source>
        <strain evidence="1">cv. Chinese Spring</strain>
    </source>
</reference>
<evidence type="ECO:0000313" key="2">
    <source>
        <dbReference type="Proteomes" id="UP000019116"/>
    </source>
</evidence>
<dbReference type="AlphaFoldDB" id="A0A3B6GUX7"/>
<organism evidence="1">
    <name type="scientific">Triticum aestivum</name>
    <name type="common">Wheat</name>
    <dbReference type="NCBI Taxonomy" id="4565"/>
    <lineage>
        <taxon>Eukaryota</taxon>
        <taxon>Viridiplantae</taxon>
        <taxon>Streptophyta</taxon>
        <taxon>Embryophyta</taxon>
        <taxon>Tracheophyta</taxon>
        <taxon>Spermatophyta</taxon>
        <taxon>Magnoliopsida</taxon>
        <taxon>Liliopsida</taxon>
        <taxon>Poales</taxon>
        <taxon>Poaceae</taxon>
        <taxon>BOP clade</taxon>
        <taxon>Pooideae</taxon>
        <taxon>Triticodae</taxon>
        <taxon>Triticeae</taxon>
        <taxon>Triticinae</taxon>
        <taxon>Triticum</taxon>
    </lineage>
</organism>
<sequence length="277" mass="30519">MCFVDGQTTRAGCKRPLMLAVREHEHHRAAAERAKRTNMSAVAGALVMYVAPAPPGQDEPVNAVPLAAASPRRSREAPDWIPKVLLPQLRLCADLTVTFIDEKAVTKSDLDPQQNRLRLRTDGVRRLLPLLTDDEAAAANLLYDQPRVRRASPMTPPEDDDAVQGRKGMKRLGRKHGGLPMHVVASSNLSIEIKQLELSRWDGSQGTVIKGAGYHDFIGKCGFREDDLVEIWAFKQREFRNFGVNMCDESPLYIVLVNKQTRRAAAARGVAVAGPAA</sequence>
<protein>
    <submittedName>
        <fullName evidence="1">Uncharacterized protein</fullName>
    </submittedName>
</protein>
<dbReference type="OrthoDB" id="680331at2759"/>
<proteinExistence type="predicted"/>
<dbReference type="Gramene" id="TraesCS3D02G270000.1">
    <property type="protein sequence ID" value="TraesCS3D02G270000.1.cds1"/>
    <property type="gene ID" value="TraesCS3D02G270000"/>
</dbReference>
<name>A0A3B6GUX7_WHEAT</name>
<dbReference type="Gramene" id="TraesCAD_scaffold_067126_01G000100.1">
    <property type="protein sequence ID" value="TraesCAD_scaffold_067126_01G000100.1"/>
    <property type="gene ID" value="TraesCAD_scaffold_067126_01G000100"/>
</dbReference>
<dbReference type="Gramene" id="TraesRN3D0100653500.1">
    <property type="protein sequence ID" value="TraesRN3D0100653500.1"/>
    <property type="gene ID" value="TraesRN3D0100653500"/>
</dbReference>
<accession>A0A3B6GUX7</accession>
<keyword evidence="2" id="KW-1185">Reference proteome</keyword>
<dbReference type="EnsemblPlants" id="TraesCS3D02G270000.1">
    <property type="protein sequence ID" value="TraesCS3D02G270000.1.cds1"/>
    <property type="gene ID" value="TraesCS3D02G270000"/>
</dbReference>
<reference evidence="1" key="2">
    <citation type="submission" date="2018-10" db="UniProtKB">
        <authorList>
            <consortium name="EnsemblPlants"/>
        </authorList>
    </citation>
    <scope>IDENTIFICATION</scope>
</reference>
<dbReference type="PANTHER" id="PTHR34397">
    <property type="entry name" value="OS05G0237600 PROTEIN"/>
    <property type="match status" value="1"/>
</dbReference>
<evidence type="ECO:0000313" key="1">
    <source>
        <dbReference type="EnsemblPlants" id="TraesCS3D02G270000.1.cds1"/>
    </source>
</evidence>
<dbReference type="Gramene" id="TraesROB_scaffold_010971_01G000100.1">
    <property type="protein sequence ID" value="TraesROB_scaffold_010971_01G000100.1"/>
    <property type="gene ID" value="TraesROB_scaffold_010971_01G000100"/>
</dbReference>
<dbReference type="Gramene" id="TraesPARA_EIv1.0_1119260.1">
    <property type="protein sequence ID" value="TraesPARA_EIv1.0_1119260.1.CDS1"/>
    <property type="gene ID" value="TraesPARA_EIv1.0_1119260"/>
</dbReference>